<evidence type="ECO:0000256" key="3">
    <source>
        <dbReference type="ARBA" id="ARBA00012513"/>
    </source>
</evidence>
<dbReference type="InterPro" id="IPR010729">
    <property type="entry name" value="Ribosomal_uL29_mit"/>
</dbReference>
<comment type="similarity">
    <text evidence="2">Belongs to the PI3/PI4-kinase family.</text>
</comment>
<dbReference type="PROSITE" id="PS50290">
    <property type="entry name" value="PI3_4_KINASE_3"/>
    <property type="match status" value="1"/>
</dbReference>
<dbReference type="Gene3D" id="1.25.10.10">
    <property type="entry name" value="Leucine-rich Repeat Variant"/>
    <property type="match status" value="4"/>
</dbReference>
<dbReference type="Pfam" id="PF02260">
    <property type="entry name" value="FATC"/>
    <property type="match status" value="1"/>
</dbReference>
<dbReference type="SUPFAM" id="SSF56112">
    <property type="entry name" value="Protein kinase-like (PK-like)"/>
    <property type="match status" value="1"/>
</dbReference>
<dbReference type="Pfam" id="PF02259">
    <property type="entry name" value="FAT"/>
    <property type="match status" value="2"/>
</dbReference>
<dbReference type="PROSITE" id="PS51190">
    <property type="entry name" value="FATC"/>
    <property type="match status" value="1"/>
</dbReference>
<dbReference type="GO" id="GO:0006313">
    <property type="term" value="P:DNA transposition"/>
    <property type="evidence" value="ECO:0007669"/>
    <property type="project" value="InterPro"/>
</dbReference>
<dbReference type="SMART" id="SM01346">
    <property type="entry name" value="DUF3385"/>
    <property type="match status" value="1"/>
</dbReference>
<reference evidence="16" key="1">
    <citation type="submission" date="2020-10" db="EMBL/GenBank/DDBJ databases">
        <authorList>
            <person name="Kikuchi T."/>
        </authorList>
    </citation>
    <scope>NUCLEOTIDE SEQUENCE</scope>
    <source>
        <strain evidence="16">NKZ352</strain>
    </source>
</reference>
<dbReference type="GO" id="GO:0003735">
    <property type="term" value="F:structural constituent of ribosome"/>
    <property type="evidence" value="ECO:0007669"/>
    <property type="project" value="InterPro"/>
</dbReference>
<dbReference type="FunFam" id="1.20.120.150:FF:000001">
    <property type="entry name" value="Serine/threonine-protein kinase TOR"/>
    <property type="match status" value="1"/>
</dbReference>
<evidence type="ECO:0000256" key="12">
    <source>
        <dbReference type="SAM" id="MobiDB-lite"/>
    </source>
</evidence>
<dbReference type="SMART" id="SM01343">
    <property type="entry name" value="FATC"/>
    <property type="match status" value="1"/>
</dbReference>
<feature type="domain" description="FAT" evidence="14">
    <location>
        <begin position="1602"/>
        <end position="2511"/>
    </location>
</feature>
<accession>A0A8S1HNJ5</accession>
<dbReference type="GO" id="GO:0038202">
    <property type="term" value="P:TORC1 signaling"/>
    <property type="evidence" value="ECO:0007669"/>
    <property type="project" value="TreeGrafter"/>
</dbReference>
<feature type="domain" description="FATC" evidence="15">
    <location>
        <begin position="3008"/>
        <end position="3040"/>
    </location>
</feature>
<dbReference type="GO" id="GO:0003677">
    <property type="term" value="F:DNA binding"/>
    <property type="evidence" value="ECO:0007669"/>
    <property type="project" value="InterPro"/>
</dbReference>
<evidence type="ECO:0000256" key="6">
    <source>
        <dbReference type="ARBA" id="ARBA00022737"/>
    </source>
</evidence>
<dbReference type="SMART" id="SM00146">
    <property type="entry name" value="PI3Kc"/>
    <property type="match status" value="1"/>
</dbReference>
<evidence type="ECO:0000313" key="16">
    <source>
        <dbReference type="EMBL" id="CAD6194710.1"/>
    </source>
</evidence>
<dbReference type="GO" id="GO:0005634">
    <property type="term" value="C:nucleus"/>
    <property type="evidence" value="ECO:0007669"/>
    <property type="project" value="UniProtKB-SubCell"/>
</dbReference>
<organism evidence="16 17">
    <name type="scientific">Caenorhabditis auriculariae</name>
    <dbReference type="NCBI Taxonomy" id="2777116"/>
    <lineage>
        <taxon>Eukaryota</taxon>
        <taxon>Metazoa</taxon>
        <taxon>Ecdysozoa</taxon>
        <taxon>Nematoda</taxon>
        <taxon>Chromadorea</taxon>
        <taxon>Rhabditida</taxon>
        <taxon>Rhabditina</taxon>
        <taxon>Rhabditomorpha</taxon>
        <taxon>Rhabditoidea</taxon>
        <taxon>Rhabditidae</taxon>
        <taxon>Peloderinae</taxon>
        <taxon>Caenorhabditis</taxon>
    </lineage>
</organism>
<feature type="compositionally biased region" description="Basic and acidic residues" evidence="12">
    <location>
        <begin position="2065"/>
        <end position="2075"/>
    </location>
</feature>
<dbReference type="Gene3D" id="3.30.420.10">
    <property type="entry name" value="Ribonuclease H-like superfamily/Ribonuclease H"/>
    <property type="match status" value="1"/>
</dbReference>
<name>A0A8S1HNJ5_9PELO</name>
<keyword evidence="17" id="KW-1185">Reference proteome</keyword>
<comment type="subcellular location">
    <subcellularLocation>
        <location evidence="1">Nucleus</location>
    </subcellularLocation>
</comment>
<gene>
    <name evidence="16" type="ORF">CAUJ_LOCUS10629</name>
</gene>
<keyword evidence="6" id="KW-0677">Repeat</keyword>
<evidence type="ECO:0000313" key="17">
    <source>
        <dbReference type="Proteomes" id="UP000835052"/>
    </source>
</evidence>
<dbReference type="InterPro" id="IPR036738">
    <property type="entry name" value="FRB_sf"/>
</dbReference>
<feature type="compositionally biased region" description="Low complexity" evidence="12">
    <location>
        <begin position="2353"/>
        <end position="2375"/>
    </location>
</feature>
<comment type="caution">
    <text evidence="16">The sequence shown here is derived from an EMBL/GenBank/DDBJ whole genome shotgun (WGS) entry which is preliminary data.</text>
</comment>
<evidence type="ECO:0000259" key="15">
    <source>
        <dbReference type="PROSITE" id="PS51190"/>
    </source>
</evidence>
<evidence type="ECO:0000256" key="7">
    <source>
        <dbReference type="ARBA" id="ARBA00022741"/>
    </source>
</evidence>
<dbReference type="GO" id="GO:0005524">
    <property type="term" value="F:ATP binding"/>
    <property type="evidence" value="ECO:0007669"/>
    <property type="project" value="UniProtKB-KW"/>
</dbReference>
<evidence type="ECO:0000256" key="2">
    <source>
        <dbReference type="ARBA" id="ARBA00011031"/>
    </source>
</evidence>
<dbReference type="InterPro" id="IPR011989">
    <property type="entry name" value="ARM-like"/>
</dbReference>
<dbReference type="InterPro" id="IPR003151">
    <property type="entry name" value="PIK-rel_kinase_FAT"/>
</dbReference>
<keyword evidence="5" id="KW-0808">Transferase</keyword>
<sequence>MVSLGVLNTLQSLPRLRNLYCCHSWRHNSILQQFFDDEANFGKSELRPKKRPGRSWTEDELRLKSNSDLHKLWYVCLKERNMLLTMQKAYVVRARSMPNPERLDRVNETMKGIESVVHERNDAFYRLETGDGASPPIRSVTSFAGFTYPKQATEHLNPPSSDKKEYEIPYLDDDAYKMQKLWKEKEHMKSLDSRDDERRRKGVPRRERVDIARLTAEAFRAKLTESKSEQRVQAARDLFRYVNSELKDEPQAYVDEFLSTLDGKTDSSVFAMINSSNLEDKKCGIFIIVCLAEHQSGVRYSNYLLKMLNEGIEEDTTKMGCRALAYLIQTSKSYAAELVDRSLDQCMEWLQEEKGNEGRRLAAAHLSRELAIFTPTAFFLRANLFFKYIFNALRDSKPSIRMAAIDALHAVLTITSQREAKQKFEWYTKCFEEAINTERVARLSKDDAYHSMALVLNELLRISDSKLEKKRLDAFFFEKKTVTVDNPIDWLVLPRFSEIVESTTARTLVKAKLAEIISCTERMIAVGGRDLTKMVSAIRSPHLNYALMQLLPRICAFQECPTRFHHLAFDTAYALLAKNPFAAPAIGMMVLGNSELHSKKLPQLISYAAEVINPKKKLDDNHYVFLFLLVDAYHTDAYDQIRTLLPTLFRCPLSRGLANVLKMIMLRIPKLRLDVQDAVMSAVYLILSGGVVLPPKCDPAPRPPPPRANLTVETREESWTSLDLLLSPRWLGAVTTNAAEIDKIVLAIDTLGEFYFSRGALQRIMQFVADYYLVADQVPIRLAAVKCSCDMIVPFVSVYEKVTTDRRQHLLSTIHGVLRALVAVIVVDPHVEVRMQVIRSFRDMSRPFLVHLAQPEMLEMQFMALHDESLEMQEACVTLLGRLAELNPALVFPRMRRMLLETLSQMTNSGQARLEQHSARMVALLAQQSPKFMRPYIGSLLTALVPKLRSELKFADVTVPVLNAISELTMIGGAELVRCIDQLFQKLTTMITESSSLQRREAALRAIGRICRSTAYVVDPYRDYPTLLDDLLRLLKTVMSSTMRREAIKVLGILGAIDPYTHKVFTGSVQSATAISTALSLPFTRDASDPRQGQFFPGTPPEDRSSEIVQWFNYERCTLEEFYPAITIANLMLMIQDEAYSTSYREIAQALLTIFRSLGNAYPQYVEQVVPRLIEVCRGCNGRPDLREFFLRQLSLFVAIIKHHANPYMKSIFTLIADAWKEDNNLKMTVISILEEIGTALGPDFTYYVGELIPYLLHVLQTDKTRDRSLTNRVLASMRPLSEYLTAHLHLALPPILLLLDDYAVPIRTRSTAMDTVLHLTRHVDISSYAPRLMQSWHHCISTVDLQPKLMELLIEIIKQLWKHFEIFRRSVDMKLTEQGLNKGELFESYRALAQTAALAREGIGAMQATKQQHGFANGSLPSTSGFAASAREPSVHSHGAISKDVFDMTDVGGGLVEKSFNRPPSSAARSTTEIMVVPISKQRLNYESVARAWQVDSLSSKEEWAQWLLKLRIAFLKSGSSPSLRAASSLSDQHPHLAKDLFNAAFMSVWTELDESKQGLLTQSLLMALKSGHPDVIQTILNLAEFMDHSEKGPLPIKHQVLGRCAEETKAYAKALRCKEVEIIMRNEKELCITVEDCQSLITFANKLNVQEEAAGVVRFAETNNMRIPMRGRWYEKLNEWEKALESYENDPHGDDTTMHEMRCLEALGQWDKLNEKTRQFAATWEASKGAEERVFDPKVAVMAARGAWAVNNWITMTEHVSRISENSQDGALLRAIVAVHNNNFETAANFVDKVRDMYDTELTTMASESYERAYGPMVFVQQMAEIEEAIEFKLRPERRPRIGLLWSRRLQGCRQNVEQWQRLLMLRALVLSPQEMHPLRVKFASLCRKQGKLSMSRSVLRELLELEPDTPLYAANAPQDKPQLVLALCKQLWTDDMKGAAISTLEALARHLERLPKNLHSPEASRLCAKVFAKLGEWTDTMCLTEAALTSSRPSMVNMGRTSGKKDLTDNDKRAIVVGRQNGLTMMTLAGMFGVTEACISQFLKRCKARDGSTKSQRTGRPRVTDRNDDRNILKTSRTNPRLTVPAIRREVFLNSPSPPSVSTVKRRLNAAGIMGRRSVKKPLISEKNRAARVKWAKEHLNWTRQDWNKILWSDETVLHHVSQWVVEEELAFVGPQNLVPVLTGPVEMLLRPLHPGGSILFRNQRRRFTVETDGGDGEFKKTSRLIAGTSGISINGDYSAPVMPAKVRIPAGYVQKSTPNEAMSNMAKVIRYYGRATDYDPKWHKAWHKLASAYFYATSCEREAVQSLQKRHGSPMSPRPLMSPPQLLLGSQNPLTQPLPELTVPPPLGPLQGLPNPSPLMSHSSTSSMMQGSLMVAPPGLSPLLSGIGSPGAPSPLSSSNCTYISYAICAIKCFSKALTFAPGSRLEDTLRLMQLWFDYGEQEEVYNVLSECVSELPINTWLEVVPQLMARLDSRDKPVQLVVNVVCEISKKQPQALVYALTVAAKSQNEDRARNAQAILSKMAEYHPSLVEEAAMVSEELVRCAILWHEKWHDALDEASRLYFHENNVQGMFDALRELHTMMKIGPKTLKEQSFNQTYYCDLKDAQKFCQAYERSKNVKDLNQAWEIYCGVFKRLRDQLQNLTILDLNYVSPALMRAKDLELSVPGTYDPTAPIVGIASFGTRLTVITSKQRPRKMMIRGSNGLEYNFLLKGHEDPRQDERVMQLFGLVNTLLANNSETCRRNLTIQRYSIVALSKDSGLIGWVPNCDTLHALVKDYREKKKKVSISAEHKTLQYFTPDTEHLTVMQKLQIFEKALTVLPGDDLRQVLWLKSPSSEVWFDRRTNYTRSMACMSMVGYILGLGDRHPSNLMLDRLTGKIVHIDFGDCFEVAMSREKFPEKIPFRLTRMLIKAMEITGIEGTYRFTCEKVLKVLRTNRESLLAVLEAFVYDPVINWRLLDSNKRIPGEKKDFSKMNLQEAPRAVSQGVINKIKQKLTGTEFELNREVSTSEQLDRLVEQATMHMNLCQCYIGWCPFW</sequence>
<dbReference type="InterPro" id="IPR018936">
    <property type="entry name" value="PI3/4_kinase_CS"/>
</dbReference>
<evidence type="ECO:0000256" key="8">
    <source>
        <dbReference type="ARBA" id="ARBA00022777"/>
    </source>
</evidence>
<dbReference type="Pfam" id="PF23593">
    <property type="entry name" value="HEAT_ATR"/>
    <property type="match status" value="1"/>
</dbReference>
<dbReference type="Gene3D" id="6.10.330.20">
    <property type="match status" value="1"/>
</dbReference>
<dbReference type="InterPro" id="IPR050517">
    <property type="entry name" value="DDR_Repair_Kinase"/>
</dbReference>
<dbReference type="FunFam" id="3.30.1010.10:FF:000006">
    <property type="entry name" value="Serine/threonine-protein kinase TOR"/>
    <property type="match status" value="1"/>
</dbReference>
<dbReference type="GO" id="GO:0015074">
    <property type="term" value="P:DNA integration"/>
    <property type="evidence" value="ECO:0007669"/>
    <property type="project" value="InterPro"/>
</dbReference>
<dbReference type="GO" id="GO:0004674">
    <property type="term" value="F:protein serine/threonine kinase activity"/>
    <property type="evidence" value="ECO:0007669"/>
    <property type="project" value="UniProtKB-KW"/>
</dbReference>
<protein>
    <recommendedName>
        <fullName evidence="3">non-specific serine/threonine protein kinase</fullName>
        <ecNumber evidence="3">2.7.11.1</ecNumber>
    </recommendedName>
</protein>
<dbReference type="PROSITE" id="PS51189">
    <property type="entry name" value="FAT"/>
    <property type="match status" value="1"/>
</dbReference>
<dbReference type="InterPro" id="IPR038340">
    <property type="entry name" value="MRP-L47_sf"/>
</dbReference>
<evidence type="ECO:0000256" key="11">
    <source>
        <dbReference type="ARBA" id="ARBA00048679"/>
    </source>
</evidence>
<evidence type="ECO:0000256" key="4">
    <source>
        <dbReference type="ARBA" id="ARBA00022527"/>
    </source>
</evidence>
<evidence type="ECO:0000256" key="5">
    <source>
        <dbReference type="ARBA" id="ARBA00022679"/>
    </source>
</evidence>
<evidence type="ECO:0000259" key="13">
    <source>
        <dbReference type="PROSITE" id="PS50290"/>
    </source>
</evidence>
<comment type="catalytic activity">
    <reaction evidence="10">
        <text>L-threonyl-[protein] + ATP = O-phospho-L-threonyl-[protein] + ADP + H(+)</text>
        <dbReference type="Rhea" id="RHEA:46608"/>
        <dbReference type="Rhea" id="RHEA-COMP:11060"/>
        <dbReference type="Rhea" id="RHEA-COMP:11605"/>
        <dbReference type="ChEBI" id="CHEBI:15378"/>
        <dbReference type="ChEBI" id="CHEBI:30013"/>
        <dbReference type="ChEBI" id="CHEBI:30616"/>
        <dbReference type="ChEBI" id="CHEBI:61977"/>
        <dbReference type="ChEBI" id="CHEBI:456216"/>
        <dbReference type="EC" id="2.7.11.1"/>
    </reaction>
</comment>
<dbReference type="OrthoDB" id="2250022at2759"/>
<dbReference type="InterPro" id="IPR000403">
    <property type="entry name" value="PI3/4_kinase_cat_dom"/>
</dbReference>
<evidence type="ECO:0000259" key="14">
    <source>
        <dbReference type="PROSITE" id="PS51189"/>
    </source>
</evidence>
<dbReference type="Gene3D" id="1.10.1070.11">
    <property type="entry name" value="Phosphatidylinositol 3-/4-kinase, catalytic domain"/>
    <property type="match status" value="1"/>
</dbReference>
<dbReference type="InterPro" id="IPR036940">
    <property type="entry name" value="PI3/4_kinase_cat_sf"/>
</dbReference>
<keyword evidence="4" id="KW-0723">Serine/threonine-protein kinase</keyword>
<dbReference type="FunFam" id="1.10.1070.11:FF:000040">
    <property type="entry name" value="Serine/threonine-protein kinase TOR"/>
    <property type="match status" value="1"/>
</dbReference>
<dbReference type="InterPro" id="IPR016024">
    <property type="entry name" value="ARM-type_fold"/>
</dbReference>
<dbReference type="SUPFAM" id="SSF47212">
    <property type="entry name" value="FKBP12-rapamycin-binding domain of FKBP-rapamycin-associated protein (FRAP)"/>
    <property type="match status" value="1"/>
</dbReference>
<dbReference type="GO" id="GO:0044877">
    <property type="term" value="F:protein-containing complex binding"/>
    <property type="evidence" value="ECO:0007669"/>
    <property type="project" value="InterPro"/>
</dbReference>
<dbReference type="SUPFAM" id="SSF48371">
    <property type="entry name" value="ARM repeat"/>
    <property type="match status" value="1"/>
</dbReference>
<dbReference type="InterPro" id="IPR014009">
    <property type="entry name" value="PIK_FAT"/>
</dbReference>
<dbReference type="InterPro" id="IPR009057">
    <property type="entry name" value="Homeodomain-like_sf"/>
</dbReference>
<proteinExistence type="inferred from homology"/>
<dbReference type="Gene3D" id="3.30.1010.10">
    <property type="entry name" value="Phosphatidylinositol 3-kinase Catalytic Subunit, Chain A, domain 4"/>
    <property type="match status" value="1"/>
</dbReference>
<keyword evidence="9" id="KW-0067">ATP-binding</keyword>
<feature type="region of interest" description="Disordered" evidence="12">
    <location>
        <begin position="2052"/>
        <end position="2082"/>
    </location>
</feature>
<dbReference type="GO" id="GO:0031931">
    <property type="term" value="C:TORC1 complex"/>
    <property type="evidence" value="ECO:0007669"/>
    <property type="project" value="UniProtKB-ARBA"/>
</dbReference>
<dbReference type="GO" id="GO:0045727">
    <property type="term" value="P:positive regulation of translation"/>
    <property type="evidence" value="ECO:0007669"/>
    <property type="project" value="UniProtKB-ARBA"/>
</dbReference>
<feature type="region of interest" description="Disordered" evidence="12">
    <location>
        <begin position="2310"/>
        <end position="2375"/>
    </location>
</feature>
<dbReference type="InterPro" id="IPR003152">
    <property type="entry name" value="FATC_dom"/>
</dbReference>
<comment type="catalytic activity">
    <reaction evidence="11">
        <text>L-seryl-[protein] + ATP = O-phospho-L-seryl-[protein] + ADP + H(+)</text>
        <dbReference type="Rhea" id="RHEA:17989"/>
        <dbReference type="Rhea" id="RHEA-COMP:9863"/>
        <dbReference type="Rhea" id="RHEA-COMP:11604"/>
        <dbReference type="ChEBI" id="CHEBI:15378"/>
        <dbReference type="ChEBI" id="CHEBI:29999"/>
        <dbReference type="ChEBI" id="CHEBI:30616"/>
        <dbReference type="ChEBI" id="CHEBI:83421"/>
        <dbReference type="ChEBI" id="CHEBI:456216"/>
        <dbReference type="EC" id="2.7.11.1"/>
    </reaction>
</comment>
<dbReference type="PROSITE" id="PS00915">
    <property type="entry name" value="PI3_4_KINASE_1"/>
    <property type="match status" value="1"/>
</dbReference>
<keyword evidence="8" id="KW-0418">Kinase</keyword>
<dbReference type="EMBL" id="CAJGYM010000047">
    <property type="protein sequence ID" value="CAD6194710.1"/>
    <property type="molecule type" value="Genomic_DNA"/>
</dbReference>
<dbReference type="Pfam" id="PF00454">
    <property type="entry name" value="PI3_PI4_kinase"/>
    <property type="match status" value="1"/>
</dbReference>
<dbReference type="InterPro" id="IPR009076">
    <property type="entry name" value="FRB_dom"/>
</dbReference>
<dbReference type="GO" id="GO:0016242">
    <property type="term" value="P:negative regulation of macroautophagy"/>
    <property type="evidence" value="ECO:0007669"/>
    <property type="project" value="TreeGrafter"/>
</dbReference>
<dbReference type="Gene3D" id="1.20.120.150">
    <property type="entry name" value="FKBP12-rapamycin binding domain"/>
    <property type="match status" value="1"/>
</dbReference>
<dbReference type="Pfam" id="PF01498">
    <property type="entry name" value="HTH_Tnp_Tc3_2"/>
    <property type="match status" value="1"/>
</dbReference>
<evidence type="ECO:0000256" key="10">
    <source>
        <dbReference type="ARBA" id="ARBA00047899"/>
    </source>
</evidence>
<dbReference type="Proteomes" id="UP000835052">
    <property type="component" value="Unassembled WGS sequence"/>
</dbReference>
<dbReference type="InterPro" id="IPR024585">
    <property type="entry name" value="mTOR_dom"/>
</dbReference>
<dbReference type="Pfam" id="PF11865">
    <property type="entry name" value="mTOR_dom"/>
    <property type="match status" value="1"/>
</dbReference>
<dbReference type="PANTHER" id="PTHR11139">
    <property type="entry name" value="ATAXIA TELANGIECTASIA MUTATED ATM -RELATED"/>
    <property type="match status" value="1"/>
</dbReference>
<dbReference type="GO" id="GO:0006412">
    <property type="term" value="P:translation"/>
    <property type="evidence" value="ECO:0007669"/>
    <property type="project" value="InterPro"/>
</dbReference>
<dbReference type="GO" id="GO:0005761">
    <property type="term" value="C:mitochondrial ribosome"/>
    <property type="evidence" value="ECO:0007669"/>
    <property type="project" value="InterPro"/>
</dbReference>
<dbReference type="InterPro" id="IPR036397">
    <property type="entry name" value="RNaseH_sf"/>
</dbReference>
<evidence type="ECO:0000256" key="9">
    <source>
        <dbReference type="ARBA" id="ARBA00022840"/>
    </source>
</evidence>
<dbReference type="PANTHER" id="PTHR11139:SF9">
    <property type="entry name" value="SERINE_THREONINE-PROTEIN KINASE MTOR"/>
    <property type="match status" value="1"/>
</dbReference>
<dbReference type="SMART" id="SM01345">
    <property type="entry name" value="Rapamycin_bind"/>
    <property type="match status" value="1"/>
</dbReference>
<dbReference type="InterPro" id="IPR011009">
    <property type="entry name" value="Kinase-like_dom_sf"/>
</dbReference>
<dbReference type="PROSITE" id="PS00916">
    <property type="entry name" value="PI3_4_KINASE_2"/>
    <property type="match status" value="1"/>
</dbReference>
<dbReference type="InterPro" id="IPR002492">
    <property type="entry name" value="Transposase_Tc1-like"/>
</dbReference>
<dbReference type="EC" id="2.7.11.1" evidence="3"/>
<evidence type="ECO:0000256" key="1">
    <source>
        <dbReference type="ARBA" id="ARBA00004123"/>
    </source>
</evidence>
<dbReference type="InterPro" id="IPR026683">
    <property type="entry name" value="TOR_cat"/>
</dbReference>
<dbReference type="InterPro" id="IPR057564">
    <property type="entry name" value="HEAT_ATR"/>
</dbReference>
<dbReference type="SUPFAM" id="SSF46689">
    <property type="entry name" value="Homeodomain-like"/>
    <property type="match status" value="1"/>
</dbReference>
<dbReference type="Pfam" id="PF08771">
    <property type="entry name" value="FRB_dom"/>
    <property type="match status" value="1"/>
</dbReference>
<feature type="domain" description="PI3K/PI4K catalytic" evidence="13">
    <location>
        <begin position="2685"/>
        <end position="3000"/>
    </location>
</feature>
<dbReference type="CDD" id="cd05169">
    <property type="entry name" value="PIKKc_TOR"/>
    <property type="match status" value="1"/>
</dbReference>
<dbReference type="GO" id="GO:0031932">
    <property type="term" value="C:TORC2 complex"/>
    <property type="evidence" value="ECO:0007669"/>
    <property type="project" value="TreeGrafter"/>
</dbReference>
<keyword evidence="7" id="KW-0547">Nucleotide-binding</keyword>
<dbReference type="Pfam" id="PF06984">
    <property type="entry name" value="MRP-L47"/>
    <property type="match status" value="1"/>
</dbReference>